<gene>
    <name evidence="2" type="ORF">PLEPLA_LOCUS38207</name>
</gene>
<protein>
    <submittedName>
        <fullName evidence="2">Uncharacterized protein</fullName>
    </submittedName>
</protein>
<evidence type="ECO:0000313" key="3">
    <source>
        <dbReference type="Proteomes" id="UP001153269"/>
    </source>
</evidence>
<dbReference type="AlphaFoldDB" id="A0A9N7VIW7"/>
<comment type="caution">
    <text evidence="2">The sequence shown here is derived from an EMBL/GenBank/DDBJ whole genome shotgun (WGS) entry which is preliminary data.</text>
</comment>
<reference evidence="2" key="1">
    <citation type="submission" date="2020-03" db="EMBL/GenBank/DDBJ databases">
        <authorList>
            <person name="Weist P."/>
        </authorList>
    </citation>
    <scope>NUCLEOTIDE SEQUENCE</scope>
</reference>
<evidence type="ECO:0000313" key="2">
    <source>
        <dbReference type="EMBL" id="CAB1450515.1"/>
    </source>
</evidence>
<sequence>MVNIEEPVRKFSADNTLINGNDAPQLRAGSRLSSGPGSARLGSAARPSSPCPARLGSARVTDSAEVASVSCVFVYVRSNSSSSVLLPVPLEARNPVQLGVTRYSTAQPAPCTGAQLQPCSRGRGAEPLLRVLQVCARVFPCAEFCGVLRVHVRRGAETEFTRTNSRSSRTWLIPRTVRLLLRARRLVHTLTQSHVKELERVKDPRVHVQTLTFYV</sequence>
<accession>A0A9N7VIW7</accession>
<organism evidence="2 3">
    <name type="scientific">Pleuronectes platessa</name>
    <name type="common">European plaice</name>
    <dbReference type="NCBI Taxonomy" id="8262"/>
    <lineage>
        <taxon>Eukaryota</taxon>
        <taxon>Metazoa</taxon>
        <taxon>Chordata</taxon>
        <taxon>Craniata</taxon>
        <taxon>Vertebrata</taxon>
        <taxon>Euteleostomi</taxon>
        <taxon>Actinopterygii</taxon>
        <taxon>Neopterygii</taxon>
        <taxon>Teleostei</taxon>
        <taxon>Neoteleostei</taxon>
        <taxon>Acanthomorphata</taxon>
        <taxon>Carangaria</taxon>
        <taxon>Pleuronectiformes</taxon>
        <taxon>Pleuronectoidei</taxon>
        <taxon>Pleuronectidae</taxon>
        <taxon>Pleuronectes</taxon>
    </lineage>
</organism>
<evidence type="ECO:0000256" key="1">
    <source>
        <dbReference type="SAM" id="MobiDB-lite"/>
    </source>
</evidence>
<dbReference type="Proteomes" id="UP001153269">
    <property type="component" value="Unassembled WGS sequence"/>
</dbReference>
<name>A0A9N7VIW7_PLEPL</name>
<feature type="region of interest" description="Disordered" evidence="1">
    <location>
        <begin position="15"/>
        <end position="54"/>
    </location>
</feature>
<dbReference type="EMBL" id="CADEAL010004057">
    <property type="protein sequence ID" value="CAB1450515.1"/>
    <property type="molecule type" value="Genomic_DNA"/>
</dbReference>
<proteinExistence type="predicted"/>
<keyword evidence="3" id="KW-1185">Reference proteome</keyword>